<dbReference type="InterPro" id="IPR011009">
    <property type="entry name" value="Kinase-like_dom_sf"/>
</dbReference>
<dbReference type="InterPro" id="IPR002110">
    <property type="entry name" value="Ankyrin_rpt"/>
</dbReference>
<organism evidence="4 5">
    <name type="scientific">Macrostomum lignano</name>
    <dbReference type="NCBI Taxonomy" id="282301"/>
    <lineage>
        <taxon>Eukaryota</taxon>
        <taxon>Metazoa</taxon>
        <taxon>Spiralia</taxon>
        <taxon>Lophotrochozoa</taxon>
        <taxon>Platyhelminthes</taxon>
        <taxon>Rhabditophora</taxon>
        <taxon>Macrostomorpha</taxon>
        <taxon>Macrostomida</taxon>
        <taxon>Macrostomidae</taxon>
        <taxon>Macrostomum</taxon>
    </lineage>
</organism>
<evidence type="ECO:0000256" key="3">
    <source>
        <dbReference type="SAM" id="MobiDB-lite"/>
    </source>
</evidence>
<reference evidence="5" key="1">
    <citation type="submission" date="2016-11" db="UniProtKB">
        <authorList>
            <consortium name="WormBaseParasite"/>
        </authorList>
    </citation>
    <scope>IDENTIFICATION</scope>
</reference>
<feature type="region of interest" description="Disordered" evidence="3">
    <location>
        <begin position="57"/>
        <end position="87"/>
    </location>
</feature>
<dbReference type="InterPro" id="IPR036770">
    <property type="entry name" value="Ankyrin_rpt-contain_sf"/>
</dbReference>
<name>A0A1I8FEB6_9PLAT</name>
<dbReference type="SMART" id="SM00248">
    <property type="entry name" value="ANK"/>
    <property type="match status" value="6"/>
</dbReference>
<dbReference type="WBParaSite" id="maker-unitig_29771-snap-gene-0.3-mRNA-1">
    <property type="protein sequence ID" value="maker-unitig_29771-snap-gene-0.3-mRNA-1"/>
    <property type="gene ID" value="maker-unitig_29771-snap-gene-0.3"/>
</dbReference>
<dbReference type="Gene3D" id="1.10.510.10">
    <property type="entry name" value="Transferase(Phosphotransferase) domain 1"/>
    <property type="match status" value="2"/>
</dbReference>
<keyword evidence="2" id="KW-0040">ANK repeat</keyword>
<dbReference type="Gene3D" id="1.25.40.20">
    <property type="entry name" value="Ankyrin repeat-containing domain"/>
    <property type="match status" value="2"/>
</dbReference>
<evidence type="ECO:0000313" key="5">
    <source>
        <dbReference type="WBParaSite" id="maker-unitig_29771-snap-gene-0.3-mRNA-1"/>
    </source>
</evidence>
<accession>A0A1I8FEB6</accession>
<dbReference type="Proteomes" id="UP000095280">
    <property type="component" value="Unplaced"/>
</dbReference>
<dbReference type="Pfam" id="PF12796">
    <property type="entry name" value="Ank_2"/>
    <property type="match status" value="1"/>
</dbReference>
<evidence type="ECO:0000313" key="4">
    <source>
        <dbReference type="Proteomes" id="UP000095280"/>
    </source>
</evidence>
<evidence type="ECO:0000256" key="2">
    <source>
        <dbReference type="ARBA" id="ARBA00023043"/>
    </source>
</evidence>
<dbReference type="PANTHER" id="PTHR24186">
    <property type="entry name" value="PROTEIN PHOSPHATASE 1 REGULATORY SUBUNIT"/>
    <property type="match status" value="1"/>
</dbReference>
<protein>
    <submittedName>
        <fullName evidence="5">ANK_REP_REGION domain-containing protein</fullName>
    </submittedName>
</protein>
<dbReference type="AlphaFoldDB" id="A0A1I8FEB6"/>
<keyword evidence="4" id="KW-1185">Reference proteome</keyword>
<sequence length="591" mass="65166">QSGAQQRSHAVTLQRFPSKSCRPDLESTQQVGGGLLYCRQHFRLFEAVLEQLRQTADRQTSAARRSSVAMATEMASEAESGAGAGDSEELQRLCGEVGSNIELEVRRLRQQDFPLKSFANSAGPSRGLQADGKTVAHFAAMNRKSNSCLKWLVKELGSDCLTVPDKYGNTAVHLAAQHQSIESLDAGELVKSLGSDCLTVPDSRGDTAVHLAAQHQSIESLEWIKRQIGTDCFRLKGFDCLTVPDKYGDTAVHLAAQHQGIESLEWIKRQIGTDCFRLKGDYDSTAFHFAARKSDNSNLKHQGIESLVDHQETDSETDCFRLKGLWDRTAFHFAAEKSDNSNLKWLLKELGKPTVSQFLTDPFIFDQIGAEMFSLKNNRAKHRLMLLRVGGAKQTTSAKRAWISSTQRGSKPLGLPLAAQPPTAASAALGDELPSVSTEIHKAVESERNLCRLRHPNIVRFLHIAQPEPATVVVFMELLDGRSLERFIDKPLDDELTIRDFSEQSYSEQESRTACSTAESRTSGRSAASVFQMASGARPFRGNQSVYQVALKIANSGAPALPDGRSAELRDFYSRCTAKDRRQRKAARGVA</sequence>
<dbReference type="PANTHER" id="PTHR24186:SF38">
    <property type="entry name" value="ANKYRIN REPEAT FAMILY PROTEIN"/>
    <property type="match status" value="1"/>
</dbReference>
<dbReference type="GO" id="GO:0005886">
    <property type="term" value="C:plasma membrane"/>
    <property type="evidence" value="ECO:0007669"/>
    <property type="project" value="TreeGrafter"/>
</dbReference>
<proteinExistence type="predicted"/>
<feature type="compositionally biased region" description="Low complexity" evidence="3">
    <location>
        <begin position="66"/>
        <end position="81"/>
    </location>
</feature>
<dbReference type="SUPFAM" id="SSF48403">
    <property type="entry name" value="Ankyrin repeat"/>
    <property type="match status" value="1"/>
</dbReference>
<dbReference type="SUPFAM" id="SSF56112">
    <property type="entry name" value="Protein kinase-like (PK-like)"/>
    <property type="match status" value="1"/>
</dbReference>
<evidence type="ECO:0000256" key="1">
    <source>
        <dbReference type="ARBA" id="ARBA00022737"/>
    </source>
</evidence>
<keyword evidence="1" id="KW-0677">Repeat</keyword>